<evidence type="ECO:0000313" key="2">
    <source>
        <dbReference type="EMBL" id="AJW30027.1"/>
    </source>
</evidence>
<reference evidence="2" key="1">
    <citation type="submission" date="2014-09" db="EMBL/GenBank/DDBJ databases">
        <title>The mobilome of the heavy metals and metalloids hypertolerant bacteria from the Lubin copper mine (Poland).</title>
        <authorList>
            <person name="Dziewit L."/>
            <person name="Bartosik D."/>
        </authorList>
    </citation>
    <scope>NUCLEOTIDE SEQUENCE</scope>
    <source>
        <plasmid evidence="2">pLM19O2</plasmid>
    </source>
</reference>
<evidence type="ECO:0000256" key="1">
    <source>
        <dbReference type="SAM" id="MobiDB-lite"/>
    </source>
</evidence>
<feature type="compositionally biased region" description="Polar residues" evidence="1">
    <location>
        <begin position="52"/>
        <end position="65"/>
    </location>
</feature>
<dbReference type="EMBL" id="KM659092">
    <property type="protein sequence ID" value="AJW30027.1"/>
    <property type="molecule type" value="Genomic_DNA"/>
</dbReference>
<dbReference type="AlphaFoldDB" id="A0A0D5A0G5"/>
<feature type="region of interest" description="Disordered" evidence="1">
    <location>
        <begin position="19"/>
        <end position="80"/>
    </location>
</feature>
<organism evidence="2">
    <name type="scientific">Ochrobactrum sp. LM19</name>
    <dbReference type="NCBI Taxonomy" id="1449781"/>
    <lineage>
        <taxon>Bacteria</taxon>
        <taxon>Pseudomonadati</taxon>
        <taxon>Pseudomonadota</taxon>
        <taxon>Alphaproteobacteria</taxon>
        <taxon>Hyphomicrobiales</taxon>
        <taxon>Brucellaceae</taxon>
        <taxon>Brucella/Ochrobactrum group</taxon>
        <taxon>Ochrobactrum</taxon>
    </lineage>
</organism>
<gene>
    <name evidence="2" type="ORF">pLM19O2_p82</name>
</gene>
<geneLocation type="plasmid" evidence="2">
    <name>pLM19O2</name>
</geneLocation>
<dbReference type="GO" id="GO:0006355">
    <property type="term" value="P:regulation of DNA-templated transcription"/>
    <property type="evidence" value="ECO:0007669"/>
    <property type="project" value="InterPro"/>
</dbReference>
<dbReference type="InterPro" id="IPR013321">
    <property type="entry name" value="Arc_rbn_hlx_hlx"/>
</dbReference>
<proteinExistence type="predicted"/>
<keyword evidence="2" id="KW-0614">Plasmid</keyword>
<name>A0A0D5A0G5_9HYPH</name>
<dbReference type="RefSeq" id="WP_181377357.1">
    <property type="nucleotide sequence ID" value="NZ_KM659092.1"/>
</dbReference>
<sequence length="134" mass="14541">MAQKPDFMKAVKAVGHQMEQTALHNATEPKDNPHRAAQTPQGSEEGGAGKNGNASHDTALMATTTQRRKTAKGSATSVTSASAGQRVSATIYMDQQIYRRLKVLAAIEGNRLNDYFLEALDDYIARIGDRLPKL</sequence>
<protein>
    <submittedName>
        <fullName evidence="2">Uncharacterized protein</fullName>
    </submittedName>
</protein>
<accession>A0A0D5A0G5</accession>
<dbReference type="Gene3D" id="1.10.1220.10">
    <property type="entry name" value="Met repressor-like"/>
    <property type="match status" value="1"/>
</dbReference>